<name>A8AB03_IGNH4</name>
<evidence type="ECO:0000259" key="6">
    <source>
        <dbReference type="Pfam" id="PF00425"/>
    </source>
</evidence>
<dbReference type="UniPathway" id="UPA00035">
    <property type="reaction ID" value="UER00040"/>
</dbReference>
<evidence type="ECO:0000256" key="2">
    <source>
        <dbReference type="ARBA" id="ARBA00009562"/>
    </source>
</evidence>
<keyword evidence="4" id="KW-0028">Amino-acid biosynthesis</keyword>
<dbReference type="EC" id="4.1.3.27" evidence="3"/>
<evidence type="ECO:0000313" key="8">
    <source>
        <dbReference type="EMBL" id="ABU82105.1"/>
    </source>
</evidence>
<dbReference type="Pfam" id="PF00425">
    <property type="entry name" value="Chorismate_bind"/>
    <property type="match status" value="1"/>
</dbReference>
<keyword evidence="4" id="KW-0822">Tryptophan biosynthesis</keyword>
<organism evidence="8 9">
    <name type="scientific">Ignicoccus hospitalis (strain KIN4/I / DSM 18386 / JCM 14125)</name>
    <dbReference type="NCBI Taxonomy" id="453591"/>
    <lineage>
        <taxon>Archaea</taxon>
        <taxon>Thermoproteota</taxon>
        <taxon>Thermoprotei</taxon>
        <taxon>Desulfurococcales</taxon>
        <taxon>Desulfurococcaceae</taxon>
        <taxon>Ignicoccus</taxon>
    </lineage>
</organism>
<dbReference type="PANTHER" id="PTHR11236">
    <property type="entry name" value="AMINOBENZOATE/ANTHRANILATE SYNTHASE"/>
    <property type="match status" value="1"/>
</dbReference>
<dbReference type="PRINTS" id="PR00095">
    <property type="entry name" value="ANTSNTHASEI"/>
</dbReference>
<dbReference type="GO" id="GO:0004049">
    <property type="term" value="F:anthranilate synthase activity"/>
    <property type="evidence" value="ECO:0007669"/>
    <property type="project" value="UniProtKB-EC"/>
</dbReference>
<dbReference type="InterPro" id="IPR005801">
    <property type="entry name" value="ADC_synthase"/>
</dbReference>
<keyword evidence="8" id="KW-0456">Lyase</keyword>
<reference evidence="8 9" key="1">
    <citation type="journal article" date="2008" name="Genome Biol.">
        <title>A genomic analysis of the archaeal system Ignicoccus hospitalis-Nanoarchaeum equitans.</title>
        <authorList>
            <person name="Podar M."/>
            <person name="Anderson I."/>
            <person name="Makarova K.S."/>
            <person name="Elkins J.G."/>
            <person name="Ivanova N."/>
            <person name="Wall M.A."/>
            <person name="Lykidis A."/>
            <person name="Mavromatis K."/>
            <person name="Sun H."/>
            <person name="Hudson M.E."/>
            <person name="Chen W."/>
            <person name="Deciu C."/>
            <person name="Hutchison D."/>
            <person name="Eads J.R."/>
            <person name="Anderson A."/>
            <person name="Fernandes F."/>
            <person name="Szeto E."/>
            <person name="Lapidus A."/>
            <person name="Kyrpides N.C."/>
            <person name="Saier M.H.Jr."/>
            <person name="Richardson P.M."/>
            <person name="Rachel R."/>
            <person name="Huber H."/>
            <person name="Eisen J.A."/>
            <person name="Koonin E.V."/>
            <person name="Keller M."/>
            <person name="Stetter K.O."/>
        </authorList>
    </citation>
    <scope>NUCLEOTIDE SEQUENCE [LARGE SCALE GENOMIC DNA]</scope>
    <source>
        <strain evidence="9">KIN4/I / DSM 18386 / JCM 14125</strain>
    </source>
</reference>
<dbReference type="SUPFAM" id="SSF56322">
    <property type="entry name" value="ADC synthase"/>
    <property type="match status" value="1"/>
</dbReference>
<evidence type="ECO:0000313" key="9">
    <source>
        <dbReference type="Proteomes" id="UP000000262"/>
    </source>
</evidence>
<proteinExistence type="inferred from homology"/>
<comment type="catalytic activity">
    <reaction evidence="5">
        <text>chorismate + L-glutamine = anthranilate + pyruvate + L-glutamate + H(+)</text>
        <dbReference type="Rhea" id="RHEA:21732"/>
        <dbReference type="ChEBI" id="CHEBI:15361"/>
        <dbReference type="ChEBI" id="CHEBI:15378"/>
        <dbReference type="ChEBI" id="CHEBI:16567"/>
        <dbReference type="ChEBI" id="CHEBI:29748"/>
        <dbReference type="ChEBI" id="CHEBI:29985"/>
        <dbReference type="ChEBI" id="CHEBI:58359"/>
        <dbReference type="EC" id="4.1.3.27"/>
    </reaction>
</comment>
<keyword evidence="9" id="KW-1185">Reference proteome</keyword>
<dbReference type="InterPro" id="IPR015890">
    <property type="entry name" value="Chorismate_C"/>
</dbReference>
<evidence type="ECO:0000256" key="3">
    <source>
        <dbReference type="ARBA" id="ARBA00012266"/>
    </source>
</evidence>
<comment type="similarity">
    <text evidence="2">Belongs to the anthranilate synthase component I family.</text>
</comment>
<dbReference type="PANTHER" id="PTHR11236:SF9">
    <property type="entry name" value="ANTHRANILATE SYNTHASE COMPONENT 1"/>
    <property type="match status" value="1"/>
</dbReference>
<dbReference type="Gene3D" id="3.60.120.10">
    <property type="entry name" value="Anthranilate synthase"/>
    <property type="match status" value="1"/>
</dbReference>
<dbReference type="EMBL" id="CP000816">
    <property type="protein sequence ID" value="ABU82105.1"/>
    <property type="molecule type" value="Genomic_DNA"/>
</dbReference>
<gene>
    <name evidence="8" type="ordered locus">Igni_0925</name>
</gene>
<evidence type="ECO:0000256" key="1">
    <source>
        <dbReference type="ARBA" id="ARBA00004873"/>
    </source>
</evidence>
<keyword evidence="4" id="KW-0057">Aromatic amino acid biosynthesis</keyword>
<evidence type="ECO:0000256" key="4">
    <source>
        <dbReference type="ARBA" id="ARBA00022822"/>
    </source>
</evidence>
<dbReference type="Pfam" id="PF04715">
    <property type="entry name" value="Anth_synt_I_N"/>
    <property type="match status" value="1"/>
</dbReference>
<dbReference type="AlphaFoldDB" id="A8AB03"/>
<protein>
    <recommendedName>
        <fullName evidence="3">anthranilate synthase</fullName>
        <ecNumber evidence="3">4.1.3.27</ecNumber>
    </recommendedName>
</protein>
<feature type="domain" description="Anthranilate synthase component I N-terminal" evidence="7">
    <location>
        <begin position="5"/>
        <end position="103"/>
    </location>
</feature>
<accession>A8AB03</accession>
<sequence>MEGPSLILESAAGGETKARLSLVAWEPEVDVIVKEGEDVREALRELRGGDADTGTLYKGGPIGYVSYEAVEAWEGVKHKGANDMGWPWGEFVVPKKFVVYDHVLGHASLCGVNKDELGVGEPSELKVFDERLDVPKDVFVKWVEEVRRLEEEGEAIQVVISKSYTYRYEGDLRRLYFELRRINPSPYMFHLRMKSGEVLGSSPELLFRVERGRAETFPIAGTRPRGKDEWEDLRLEEDLKSDPKERAEHLMLVDLARNDLGKVSRPGTVRVTNMMYVEKYSHVQHLVSKVESELDPLFGPEDVLAATFPAGTVSGAPKPAAMEIIGNLETLRRGPYAGAVGFVSGGEAEFAITIRSFFARSGLLRAQAGAGIVYYSVPLKEWEETEHKLAALKRALAPFLL</sequence>
<evidence type="ECO:0000256" key="5">
    <source>
        <dbReference type="ARBA" id="ARBA00047683"/>
    </source>
</evidence>
<dbReference type="PhylomeDB" id="A8AB03"/>
<evidence type="ECO:0000259" key="7">
    <source>
        <dbReference type="Pfam" id="PF04715"/>
    </source>
</evidence>
<dbReference type="STRING" id="453591.Igni_0925"/>
<dbReference type="InterPro" id="IPR006805">
    <property type="entry name" value="Anth_synth_I_N"/>
</dbReference>
<comment type="pathway">
    <text evidence="1">Amino-acid biosynthesis; L-tryptophan biosynthesis; L-tryptophan from chorismate: step 1/5.</text>
</comment>
<dbReference type="eggNOG" id="arCOG02014">
    <property type="taxonomic scope" value="Archaea"/>
</dbReference>
<feature type="domain" description="Chorismate-utilising enzyme C-terminal" evidence="6">
    <location>
        <begin position="137"/>
        <end position="388"/>
    </location>
</feature>
<dbReference type="KEGG" id="iho:Igni_0925"/>
<dbReference type="Proteomes" id="UP000000262">
    <property type="component" value="Chromosome"/>
</dbReference>
<dbReference type="InterPro" id="IPR019999">
    <property type="entry name" value="Anth_synth_I-like"/>
</dbReference>
<dbReference type="HOGENOM" id="CLU_006493_9_3_2"/>
<dbReference type="GO" id="GO:0000162">
    <property type="term" value="P:L-tryptophan biosynthetic process"/>
    <property type="evidence" value="ECO:0007669"/>
    <property type="project" value="UniProtKB-UniPathway"/>
</dbReference>